<evidence type="ECO:0000313" key="1">
    <source>
        <dbReference type="EMBL" id="WMC84884.1"/>
    </source>
</evidence>
<gene>
    <name evidence="1" type="ORF">P7W03_04630</name>
</gene>
<evidence type="ECO:0000313" key="2">
    <source>
        <dbReference type="Proteomes" id="UP001231701"/>
    </source>
</evidence>
<dbReference type="AlphaFoldDB" id="A0AAX3ZCF4"/>
<sequence length="146" mass="16258">MPGENESWDSLDEWARLAATLKYIDGYSTQDVEQLVRLIGAQKAGSRVIERIEQKPAEHNIGHLPTRLPTDSTRRVFLYSKENTSVGYMISLIHQLVVQEPGGGENTTVHQLESLLKGFSAVERAARRNAGRLSTANQALAEEGQW</sequence>
<proteinExistence type="predicted"/>
<reference evidence="1" key="1">
    <citation type="submission" date="2023-03" db="EMBL/GenBank/DDBJ databases">
        <title>Borrelidin-producing and root-colonizing Streptomyces rochei is a potent biopesticide for soil-borne oomycete-caused plant diseases.</title>
        <authorList>
            <person name="Zhou D."/>
            <person name="Wang X."/>
            <person name="Navarro-Munoz J.C."/>
            <person name="Li W."/>
            <person name="Li J."/>
            <person name="Jiu M."/>
            <person name="Deng S."/>
            <person name="Ye Y."/>
            <person name="Daly P."/>
            <person name="Wei L."/>
        </authorList>
    </citation>
    <scope>NUCLEOTIDE SEQUENCE</scope>
    <source>
        <strain evidence="1">JK1</strain>
    </source>
</reference>
<organism evidence="1 2">
    <name type="scientific">Streptomyces rochei</name>
    <name type="common">Streptomyces parvullus</name>
    <dbReference type="NCBI Taxonomy" id="1928"/>
    <lineage>
        <taxon>Bacteria</taxon>
        <taxon>Bacillati</taxon>
        <taxon>Actinomycetota</taxon>
        <taxon>Actinomycetes</taxon>
        <taxon>Kitasatosporales</taxon>
        <taxon>Streptomycetaceae</taxon>
        <taxon>Streptomyces</taxon>
        <taxon>Streptomyces rochei group</taxon>
    </lineage>
</organism>
<dbReference type="Proteomes" id="UP001231701">
    <property type="component" value="Chromosome"/>
</dbReference>
<protein>
    <submittedName>
        <fullName evidence="1">Uncharacterized protein</fullName>
    </submittedName>
</protein>
<name>A0AAX3ZCF4_STRRO</name>
<dbReference type="RefSeq" id="WP_306691620.1">
    <property type="nucleotide sequence ID" value="NZ_CP121271.1"/>
</dbReference>
<dbReference type="GeneID" id="90941284"/>
<accession>A0AAX3ZCF4</accession>
<dbReference type="EMBL" id="CP121271">
    <property type="protein sequence ID" value="WMC84884.1"/>
    <property type="molecule type" value="Genomic_DNA"/>
</dbReference>